<dbReference type="UniPathway" id="UPA00060">
    <property type="reaction ID" value="UER00139"/>
</dbReference>
<accession>A0A1H9ZND7</accession>
<organism evidence="12 13">
    <name type="scientific">Anaerobranca gottschalkii DSM 13577</name>
    <dbReference type="NCBI Taxonomy" id="1120990"/>
    <lineage>
        <taxon>Bacteria</taxon>
        <taxon>Bacillati</taxon>
        <taxon>Bacillota</taxon>
        <taxon>Clostridia</taxon>
        <taxon>Eubacteriales</taxon>
        <taxon>Proteinivoracaceae</taxon>
        <taxon>Anaerobranca</taxon>
    </lineage>
</organism>
<comment type="pathway">
    <text evidence="3 11">Cofactor biosynthesis; thiamine diphosphate biosynthesis; 4-methyl-5-(2-phosphoethyl)-thiazole from 5-(2-hydroxyethyl)-4-methylthiazole: step 1/1.</text>
</comment>
<dbReference type="OrthoDB" id="9778146at2"/>
<sequence length="272" mass="29499">MIKELYKLDNILLEIKKQKPLVHHITNYVTANDCANIVLALGGSPVMAESIEEIEEIVSEASALLLNLGTLTEKAVQSMIIAGKKANILNIPVIMDPVGVGASEFRRKMVEKILKEVKVSVIKGNLTEIKNIYGLKEKGKGVDSANSNFSYEEKVELAKRLAIKFTCVVVVTGEIDIITDGKKIYKVKNGTPKLTQITGTGCMIGSIISTCCGVTNDYLLASTLAILIMGISGEKACNGRDGIDIGTFKVKLFDAINNFSKEDLARGRIYEG</sequence>
<feature type="binding site" evidence="11">
    <location>
        <position position="172"/>
    </location>
    <ligand>
        <name>ATP</name>
        <dbReference type="ChEBI" id="CHEBI:30616"/>
    </ligand>
</feature>
<dbReference type="NCBIfam" id="NF006830">
    <property type="entry name" value="PRK09355.1"/>
    <property type="match status" value="1"/>
</dbReference>
<evidence type="ECO:0000256" key="7">
    <source>
        <dbReference type="ARBA" id="ARBA00022777"/>
    </source>
</evidence>
<proteinExistence type="inferred from homology"/>
<evidence type="ECO:0000313" key="13">
    <source>
        <dbReference type="Proteomes" id="UP000243819"/>
    </source>
</evidence>
<keyword evidence="5 11" id="KW-0479">Metal-binding</keyword>
<evidence type="ECO:0000256" key="5">
    <source>
        <dbReference type="ARBA" id="ARBA00022723"/>
    </source>
</evidence>
<keyword evidence="10 11" id="KW-0784">Thiamine biosynthesis</keyword>
<dbReference type="InterPro" id="IPR000417">
    <property type="entry name" value="Hyethyz_kinase"/>
</dbReference>
<dbReference type="EMBL" id="FOIF01000011">
    <property type="protein sequence ID" value="SES83184.1"/>
    <property type="molecule type" value="Genomic_DNA"/>
</dbReference>
<evidence type="ECO:0000256" key="1">
    <source>
        <dbReference type="ARBA" id="ARBA00001771"/>
    </source>
</evidence>
<evidence type="ECO:0000256" key="3">
    <source>
        <dbReference type="ARBA" id="ARBA00004868"/>
    </source>
</evidence>
<dbReference type="SUPFAM" id="SSF53613">
    <property type="entry name" value="Ribokinase-like"/>
    <property type="match status" value="1"/>
</dbReference>
<dbReference type="Proteomes" id="UP000243819">
    <property type="component" value="Unassembled WGS sequence"/>
</dbReference>
<reference evidence="13" key="1">
    <citation type="submission" date="2016-10" db="EMBL/GenBank/DDBJ databases">
        <authorList>
            <person name="Varghese N."/>
            <person name="Submissions S."/>
        </authorList>
    </citation>
    <scope>NUCLEOTIDE SEQUENCE [LARGE SCALE GENOMIC DNA]</scope>
    <source>
        <strain evidence="13">DSM 13577</strain>
    </source>
</reference>
<dbReference type="InterPro" id="IPR029056">
    <property type="entry name" value="Ribokinase-like"/>
</dbReference>
<protein>
    <recommendedName>
        <fullName evidence="11">Hydroxyethylthiazole kinase</fullName>
        <ecNumber evidence="11">2.7.1.50</ecNumber>
    </recommendedName>
    <alternativeName>
        <fullName evidence="11">4-methyl-5-beta-hydroxyethylthiazole kinase</fullName>
        <shortName evidence="11">TH kinase</shortName>
        <shortName evidence="11">Thz kinase</shortName>
    </alternativeName>
</protein>
<feature type="binding site" evidence="11">
    <location>
        <position position="123"/>
    </location>
    <ligand>
        <name>ATP</name>
        <dbReference type="ChEBI" id="CHEBI:30616"/>
    </ligand>
</feature>
<keyword evidence="8 11" id="KW-0067">ATP-binding</keyword>
<dbReference type="STRING" id="1120990.SAMN03080614_101129"/>
<dbReference type="Gene3D" id="3.40.1190.20">
    <property type="match status" value="1"/>
</dbReference>
<dbReference type="AlphaFoldDB" id="A0A1H9ZND7"/>
<keyword evidence="9 11" id="KW-0460">Magnesium</keyword>
<dbReference type="Pfam" id="PF02110">
    <property type="entry name" value="HK"/>
    <property type="match status" value="1"/>
</dbReference>
<comment type="cofactor">
    <cofactor evidence="2 11">
        <name>Mg(2+)</name>
        <dbReference type="ChEBI" id="CHEBI:18420"/>
    </cofactor>
</comment>
<dbReference type="CDD" id="cd01170">
    <property type="entry name" value="THZ_kinase"/>
    <property type="match status" value="1"/>
</dbReference>
<comment type="function">
    <text evidence="11">Catalyzes the phosphorylation of the hydroxyl group of 4-methyl-5-beta-hydroxyethylthiazole (THZ).</text>
</comment>
<dbReference type="GO" id="GO:0000287">
    <property type="term" value="F:magnesium ion binding"/>
    <property type="evidence" value="ECO:0007669"/>
    <property type="project" value="UniProtKB-UniRule"/>
</dbReference>
<dbReference type="GO" id="GO:0009229">
    <property type="term" value="P:thiamine diphosphate biosynthetic process"/>
    <property type="evidence" value="ECO:0007669"/>
    <property type="project" value="UniProtKB-UniRule"/>
</dbReference>
<gene>
    <name evidence="11" type="primary">thiM</name>
    <name evidence="12" type="ORF">SAMN03080614_101129</name>
</gene>
<evidence type="ECO:0000256" key="6">
    <source>
        <dbReference type="ARBA" id="ARBA00022741"/>
    </source>
</evidence>
<dbReference type="PRINTS" id="PR01099">
    <property type="entry name" value="HYETHTZKNASE"/>
</dbReference>
<dbReference type="PIRSF" id="PIRSF000513">
    <property type="entry name" value="Thz_kinase"/>
    <property type="match status" value="1"/>
</dbReference>
<dbReference type="NCBIfam" id="TIGR00694">
    <property type="entry name" value="thiM"/>
    <property type="match status" value="1"/>
</dbReference>
<keyword evidence="7 11" id="KW-0418">Kinase</keyword>
<evidence type="ECO:0000256" key="9">
    <source>
        <dbReference type="ARBA" id="ARBA00022842"/>
    </source>
</evidence>
<dbReference type="RefSeq" id="WP_091349687.1">
    <property type="nucleotide sequence ID" value="NZ_FOIF01000011.1"/>
</dbReference>
<comment type="similarity">
    <text evidence="11">Belongs to the Thz kinase family.</text>
</comment>
<evidence type="ECO:0000256" key="4">
    <source>
        <dbReference type="ARBA" id="ARBA00022679"/>
    </source>
</evidence>
<feature type="binding site" evidence="11">
    <location>
        <position position="199"/>
    </location>
    <ligand>
        <name>substrate</name>
    </ligand>
</feature>
<evidence type="ECO:0000313" key="12">
    <source>
        <dbReference type="EMBL" id="SES83184.1"/>
    </source>
</evidence>
<dbReference type="GO" id="GO:0005524">
    <property type="term" value="F:ATP binding"/>
    <property type="evidence" value="ECO:0007669"/>
    <property type="project" value="UniProtKB-UniRule"/>
</dbReference>
<dbReference type="GO" id="GO:0009228">
    <property type="term" value="P:thiamine biosynthetic process"/>
    <property type="evidence" value="ECO:0007669"/>
    <property type="project" value="UniProtKB-KW"/>
</dbReference>
<dbReference type="HAMAP" id="MF_00228">
    <property type="entry name" value="Thz_kinase"/>
    <property type="match status" value="1"/>
</dbReference>
<evidence type="ECO:0000256" key="8">
    <source>
        <dbReference type="ARBA" id="ARBA00022840"/>
    </source>
</evidence>
<feature type="binding site" evidence="11">
    <location>
        <position position="47"/>
    </location>
    <ligand>
        <name>substrate</name>
    </ligand>
</feature>
<dbReference type="EC" id="2.7.1.50" evidence="11"/>
<evidence type="ECO:0000256" key="10">
    <source>
        <dbReference type="ARBA" id="ARBA00022977"/>
    </source>
</evidence>
<dbReference type="GO" id="GO:0004417">
    <property type="term" value="F:hydroxyethylthiazole kinase activity"/>
    <property type="evidence" value="ECO:0007669"/>
    <property type="project" value="UniProtKB-UniRule"/>
</dbReference>
<keyword evidence="4 11" id="KW-0808">Transferase</keyword>
<keyword evidence="6 11" id="KW-0547">Nucleotide-binding</keyword>
<keyword evidence="13" id="KW-1185">Reference proteome</keyword>
<comment type="catalytic activity">
    <reaction evidence="1 11">
        <text>5-(2-hydroxyethyl)-4-methylthiazole + ATP = 4-methyl-5-(2-phosphooxyethyl)-thiazole + ADP + H(+)</text>
        <dbReference type="Rhea" id="RHEA:24212"/>
        <dbReference type="ChEBI" id="CHEBI:15378"/>
        <dbReference type="ChEBI" id="CHEBI:17957"/>
        <dbReference type="ChEBI" id="CHEBI:30616"/>
        <dbReference type="ChEBI" id="CHEBI:58296"/>
        <dbReference type="ChEBI" id="CHEBI:456216"/>
        <dbReference type="EC" id="2.7.1.50"/>
    </reaction>
</comment>
<evidence type="ECO:0000256" key="2">
    <source>
        <dbReference type="ARBA" id="ARBA00001946"/>
    </source>
</evidence>
<evidence type="ECO:0000256" key="11">
    <source>
        <dbReference type="HAMAP-Rule" id="MF_00228"/>
    </source>
</evidence>
<name>A0A1H9ZND7_9FIRM</name>